<dbReference type="SFLD" id="SFLDG01129">
    <property type="entry name" value="C1.5:_HAD__Beta-PGM__Phosphata"/>
    <property type="match status" value="1"/>
</dbReference>
<evidence type="ECO:0000313" key="8">
    <source>
        <dbReference type="Proteomes" id="UP001302374"/>
    </source>
</evidence>
<dbReference type="GO" id="GO:0008967">
    <property type="term" value="F:phosphoglycolate phosphatase activity"/>
    <property type="evidence" value="ECO:0007669"/>
    <property type="project" value="UniProtKB-EC"/>
</dbReference>
<dbReference type="AlphaFoldDB" id="A0A7X6BJ18"/>
<dbReference type="SUPFAM" id="SSF56784">
    <property type="entry name" value="HAD-like"/>
    <property type="match status" value="1"/>
</dbReference>
<sequence>MRQYKTYLFDFDYTLVDSSNGIVMCFRHVLDKHGYKNVDDRAIKRTIGMTLDDAFALLTGVSGREVLVSYRKEYVAKADVCMSDNTILFSEVTNVLQALKQQGSKIGVISTKYRYRIMEFVNRHFPAGFFDIVVGGEDVSKAKPSPEGVWYAMKQLNSDTRDCLYVGDCVIDAQTAQAAALDFVGVLHGTTTREELLAYPHIAIIDDLGTIRVK</sequence>
<dbReference type="SFLD" id="SFLDS00003">
    <property type="entry name" value="Haloacid_Dehalogenase"/>
    <property type="match status" value="1"/>
</dbReference>
<comment type="pathway">
    <text evidence="2">Organic acid metabolism; glycolate biosynthesis; glycolate from 2-phosphoglycolate: step 1/1.</text>
</comment>
<dbReference type="PANTHER" id="PTHR43434:SF1">
    <property type="entry name" value="PHOSPHOGLYCOLATE PHOSPHATASE"/>
    <property type="match status" value="1"/>
</dbReference>
<evidence type="ECO:0000256" key="3">
    <source>
        <dbReference type="ARBA" id="ARBA00006171"/>
    </source>
</evidence>
<comment type="catalytic activity">
    <reaction evidence="1">
        <text>2-phosphoglycolate + H2O = glycolate + phosphate</text>
        <dbReference type="Rhea" id="RHEA:14369"/>
        <dbReference type="ChEBI" id="CHEBI:15377"/>
        <dbReference type="ChEBI" id="CHEBI:29805"/>
        <dbReference type="ChEBI" id="CHEBI:43474"/>
        <dbReference type="ChEBI" id="CHEBI:58033"/>
        <dbReference type="EC" id="3.1.3.18"/>
    </reaction>
</comment>
<dbReference type="EMBL" id="JAATLI010000007">
    <property type="protein sequence ID" value="NJC18495.1"/>
    <property type="molecule type" value="Genomic_DNA"/>
</dbReference>
<dbReference type="PANTHER" id="PTHR43434">
    <property type="entry name" value="PHOSPHOGLYCOLATE PHOSPHATASE"/>
    <property type="match status" value="1"/>
</dbReference>
<dbReference type="EC" id="3.1.3.18" evidence="4"/>
<dbReference type="RefSeq" id="WP_118302196.1">
    <property type="nucleotide sequence ID" value="NZ_BMPA01000007.1"/>
</dbReference>
<dbReference type="InterPro" id="IPR023214">
    <property type="entry name" value="HAD_sf"/>
</dbReference>
<dbReference type="Gene3D" id="1.10.150.240">
    <property type="entry name" value="Putative phosphatase, domain 2"/>
    <property type="match status" value="1"/>
</dbReference>
<dbReference type="Pfam" id="PF13419">
    <property type="entry name" value="HAD_2"/>
    <property type="match status" value="1"/>
</dbReference>
<evidence type="ECO:0000313" key="7">
    <source>
        <dbReference type="Proteomes" id="UP000576368"/>
    </source>
</evidence>
<comment type="similarity">
    <text evidence="3">Belongs to the HAD-like hydrolase superfamily. CbbY/CbbZ/Gph/YieH family.</text>
</comment>
<dbReference type="InterPro" id="IPR041492">
    <property type="entry name" value="HAD_2"/>
</dbReference>
<proteinExistence type="inferred from homology"/>
<dbReference type="InterPro" id="IPR036412">
    <property type="entry name" value="HAD-like_sf"/>
</dbReference>
<dbReference type="InterPro" id="IPR006439">
    <property type="entry name" value="HAD-SF_hydro_IA"/>
</dbReference>
<dbReference type="GO" id="GO:0005829">
    <property type="term" value="C:cytosol"/>
    <property type="evidence" value="ECO:0007669"/>
    <property type="project" value="TreeGrafter"/>
</dbReference>
<dbReference type="Proteomes" id="UP000576368">
    <property type="component" value="Unassembled WGS sequence"/>
</dbReference>
<organism evidence="5 7">
    <name type="scientific">Butyricimonas paravirosa</name>
    <dbReference type="NCBI Taxonomy" id="1472417"/>
    <lineage>
        <taxon>Bacteria</taxon>
        <taxon>Pseudomonadati</taxon>
        <taxon>Bacteroidota</taxon>
        <taxon>Bacteroidia</taxon>
        <taxon>Bacteroidales</taxon>
        <taxon>Odoribacteraceae</taxon>
        <taxon>Butyricimonas</taxon>
    </lineage>
</organism>
<accession>A0A7X6BJ18</accession>
<protein>
    <recommendedName>
        <fullName evidence="4">phosphoglycolate phosphatase</fullName>
        <ecNumber evidence="4">3.1.3.18</ecNumber>
    </recommendedName>
</protein>
<dbReference type="EMBL" id="CP043839">
    <property type="protein sequence ID" value="WOF11150.1"/>
    <property type="molecule type" value="Genomic_DNA"/>
</dbReference>
<keyword evidence="5" id="KW-0378">Hydrolase</keyword>
<dbReference type="GeneID" id="86890067"/>
<dbReference type="Gene3D" id="3.40.50.1000">
    <property type="entry name" value="HAD superfamily/HAD-like"/>
    <property type="match status" value="1"/>
</dbReference>
<evidence type="ECO:0000256" key="4">
    <source>
        <dbReference type="ARBA" id="ARBA00013078"/>
    </source>
</evidence>
<name>A0A7X6BJ18_9BACT</name>
<reference evidence="5 7" key="2">
    <citation type="submission" date="2020-03" db="EMBL/GenBank/DDBJ databases">
        <title>Genomic Encyclopedia of Type Strains, Phase IV (KMG-IV): sequencing the most valuable type-strain genomes for metagenomic binning, comparative biology and taxonomic classification.</title>
        <authorList>
            <person name="Goeker M."/>
        </authorList>
    </citation>
    <scope>NUCLEOTIDE SEQUENCE [LARGE SCALE GENOMIC DNA]</scope>
    <source>
        <strain evidence="5 7">DSM 105722</strain>
    </source>
</reference>
<evidence type="ECO:0000256" key="1">
    <source>
        <dbReference type="ARBA" id="ARBA00000830"/>
    </source>
</evidence>
<dbReference type="Proteomes" id="UP001302374">
    <property type="component" value="Chromosome"/>
</dbReference>
<dbReference type="InterPro" id="IPR023198">
    <property type="entry name" value="PGP-like_dom2"/>
</dbReference>
<keyword evidence="8" id="KW-1185">Reference proteome</keyword>
<dbReference type="NCBIfam" id="TIGR01549">
    <property type="entry name" value="HAD-SF-IA-v1"/>
    <property type="match status" value="1"/>
</dbReference>
<evidence type="ECO:0000256" key="2">
    <source>
        <dbReference type="ARBA" id="ARBA00004818"/>
    </source>
</evidence>
<evidence type="ECO:0000313" key="5">
    <source>
        <dbReference type="EMBL" id="NJC18495.1"/>
    </source>
</evidence>
<reference evidence="6 8" key="1">
    <citation type="submission" date="2019-09" db="EMBL/GenBank/DDBJ databases">
        <title>Butyricimonas paravirosa DSM 105722 (=214-4 = JCM 18677 = CCUG 65563).</title>
        <authorList>
            <person name="Le Roy T."/>
            <person name="Cani P.D."/>
        </authorList>
    </citation>
    <scope>NUCLEOTIDE SEQUENCE [LARGE SCALE GENOMIC DNA]</scope>
    <source>
        <strain evidence="6 8">DSM 105722</strain>
    </source>
</reference>
<dbReference type="InterPro" id="IPR050155">
    <property type="entry name" value="HAD-like_hydrolase_sf"/>
</dbReference>
<evidence type="ECO:0000313" key="6">
    <source>
        <dbReference type="EMBL" id="WOF11150.1"/>
    </source>
</evidence>
<dbReference type="GO" id="GO:0006281">
    <property type="term" value="P:DNA repair"/>
    <property type="evidence" value="ECO:0007669"/>
    <property type="project" value="TreeGrafter"/>
</dbReference>
<gene>
    <name evidence="6" type="ORF">F1644_02165</name>
    <name evidence="5" type="ORF">GGR15_002122</name>
</gene>